<evidence type="ECO:0000313" key="9">
    <source>
        <dbReference type="EMBL" id="WED66003.1"/>
    </source>
</evidence>
<dbReference type="PANTHER" id="PTHR11705:SF143">
    <property type="entry name" value="SLL0236 PROTEIN"/>
    <property type="match status" value="1"/>
</dbReference>
<keyword evidence="7" id="KW-0732">Signal</keyword>
<name>A0AAF0CQ50_9BACT</name>
<comment type="similarity">
    <text evidence="2">Belongs to the peptidase M14 family.</text>
</comment>
<organism evidence="9 10">
    <name type="scientific">Synoicihabitans lomoniglobus</name>
    <dbReference type="NCBI Taxonomy" id="2909285"/>
    <lineage>
        <taxon>Bacteria</taxon>
        <taxon>Pseudomonadati</taxon>
        <taxon>Verrucomicrobiota</taxon>
        <taxon>Opitutia</taxon>
        <taxon>Opitutales</taxon>
        <taxon>Opitutaceae</taxon>
        <taxon>Synoicihabitans</taxon>
    </lineage>
</organism>
<protein>
    <submittedName>
        <fullName evidence="9">M14 family metallopeptidase</fullName>
    </submittedName>
</protein>
<dbReference type="InterPro" id="IPR000834">
    <property type="entry name" value="Peptidase_M14"/>
</dbReference>
<evidence type="ECO:0000259" key="8">
    <source>
        <dbReference type="Pfam" id="PF00246"/>
    </source>
</evidence>
<evidence type="ECO:0000256" key="7">
    <source>
        <dbReference type="SAM" id="SignalP"/>
    </source>
</evidence>
<reference evidence="9" key="1">
    <citation type="submission" date="2023-03" db="EMBL/GenBank/DDBJ databases">
        <title>Lomoglobus Profundus gen. nov., sp. nov., a novel member of the phylum Verrucomicrobia, isolated from deep-marine sediment of South China Sea.</title>
        <authorList>
            <person name="Ahmad T."/>
            <person name="Ishaq S.E."/>
            <person name="Wang F."/>
        </authorList>
    </citation>
    <scope>NUCLEOTIDE SEQUENCE</scope>
    <source>
        <strain evidence="9">LMO-M01</strain>
    </source>
</reference>
<dbReference type="SUPFAM" id="SSF53187">
    <property type="entry name" value="Zn-dependent exopeptidases"/>
    <property type="match status" value="1"/>
</dbReference>
<dbReference type="AlphaFoldDB" id="A0AAF0CQ50"/>
<dbReference type="Gene3D" id="3.40.630.10">
    <property type="entry name" value="Zn peptidases"/>
    <property type="match status" value="1"/>
</dbReference>
<dbReference type="Pfam" id="PF00246">
    <property type="entry name" value="Peptidase_M14"/>
    <property type="match status" value="1"/>
</dbReference>
<feature type="chain" id="PRO_5041932608" evidence="7">
    <location>
        <begin position="27"/>
        <end position="942"/>
    </location>
</feature>
<keyword evidence="6" id="KW-0482">Metalloprotease</keyword>
<keyword evidence="4" id="KW-0378">Hydrolase</keyword>
<evidence type="ECO:0000256" key="1">
    <source>
        <dbReference type="ARBA" id="ARBA00001947"/>
    </source>
</evidence>
<dbReference type="GO" id="GO:0006508">
    <property type="term" value="P:proteolysis"/>
    <property type="evidence" value="ECO:0007669"/>
    <property type="project" value="UniProtKB-KW"/>
</dbReference>
<dbReference type="PANTHER" id="PTHR11705">
    <property type="entry name" value="PROTEASE FAMILY M14 CARBOXYPEPTIDASE A,B"/>
    <property type="match status" value="1"/>
</dbReference>
<keyword evidence="10" id="KW-1185">Reference proteome</keyword>
<evidence type="ECO:0000256" key="4">
    <source>
        <dbReference type="ARBA" id="ARBA00022801"/>
    </source>
</evidence>
<proteinExistence type="inferred from homology"/>
<dbReference type="GO" id="GO:0004181">
    <property type="term" value="F:metallocarboxypeptidase activity"/>
    <property type="evidence" value="ECO:0007669"/>
    <property type="project" value="InterPro"/>
</dbReference>
<feature type="domain" description="Peptidase M14" evidence="8">
    <location>
        <begin position="57"/>
        <end position="214"/>
    </location>
</feature>
<gene>
    <name evidence="9" type="ORF">PXH66_03955</name>
</gene>
<dbReference type="RefSeq" id="WP_330931193.1">
    <property type="nucleotide sequence ID" value="NZ_CP119075.1"/>
</dbReference>
<evidence type="ECO:0000256" key="2">
    <source>
        <dbReference type="ARBA" id="ARBA00005988"/>
    </source>
</evidence>
<dbReference type="KEGG" id="slom:PXH66_03955"/>
<feature type="signal peptide" evidence="7">
    <location>
        <begin position="1"/>
        <end position="26"/>
    </location>
</feature>
<dbReference type="Proteomes" id="UP001218638">
    <property type="component" value="Chromosome"/>
</dbReference>
<evidence type="ECO:0000256" key="3">
    <source>
        <dbReference type="ARBA" id="ARBA00022670"/>
    </source>
</evidence>
<accession>A0AAF0CQ50</accession>
<keyword evidence="5" id="KW-0862">Zinc</keyword>
<evidence type="ECO:0000256" key="5">
    <source>
        <dbReference type="ARBA" id="ARBA00022833"/>
    </source>
</evidence>
<dbReference type="CDD" id="cd06240">
    <property type="entry name" value="M14-like"/>
    <property type="match status" value="1"/>
</dbReference>
<keyword evidence="3" id="KW-0645">Protease</keyword>
<evidence type="ECO:0000256" key="6">
    <source>
        <dbReference type="ARBA" id="ARBA00023049"/>
    </source>
</evidence>
<dbReference type="GO" id="GO:0005615">
    <property type="term" value="C:extracellular space"/>
    <property type="evidence" value="ECO:0007669"/>
    <property type="project" value="TreeGrafter"/>
</dbReference>
<dbReference type="GO" id="GO:0008270">
    <property type="term" value="F:zinc ion binding"/>
    <property type="evidence" value="ECO:0007669"/>
    <property type="project" value="InterPro"/>
</dbReference>
<evidence type="ECO:0000313" key="10">
    <source>
        <dbReference type="Proteomes" id="UP001218638"/>
    </source>
</evidence>
<dbReference type="EMBL" id="CP119075">
    <property type="protein sequence ID" value="WED66003.1"/>
    <property type="molecule type" value="Genomic_DNA"/>
</dbReference>
<comment type="cofactor">
    <cofactor evidence="1">
        <name>Zn(2+)</name>
        <dbReference type="ChEBI" id="CHEBI:29105"/>
    </cofactor>
</comment>
<sequence length="942" mass="104664">MRKITFNRTVLKAALFGLAAASLFGASPVITPPKDIIGFNIGDDYHMASYTQISTMLKTWDKESDRLTVVSIGTTAEGRAQYMGIVTSPANHAKLEHYRNISRNLSLAEGLTDDQARAMADEGKAVVWIDGGLHATETVNAQSLAEMIYQMVSLEDRETMRFLDDVILLMPIPNPDGVELVANWYMREEDETKRSLQHLPVLYHKYVGHDNNRDSIMNNMPETTNQNRVLFLEWNPQIMHNVHQTGPLGQVIFIPPFRDPFNYNFDPLIPIGIERVGAAMHARLVSKGMGGSAMRSNAPYSTWWNGGMRTAVYFHNQIGLLTEVIGNPTPGPVPLVPDKHLPDSEGPLPIAPQMWHYRQSIDYMIEVERAVMDYASRNREQLLWDIYAMGKRSIEKGSTDSWTVTPSRIQKLKDEGKMLIEQLEKEGKETMTEEVAMRVRWRGGVNPTVPAQLYEEVLHAPEDRDARGYIITKEQADFPTAVKFINVLLKQGIFVMKATADFEVDGKSYPAGSFVVKTDQAFRPAIRDMFEPQDHPVDLEYPDGPPVRPYDIAGWTPVVQMGVEFERVFDGFEGPFERIGFEMQKPAPALVTGPANPAGYLVSHQINDAVVLTNRLHKAGADVYWLKDEKFIDGLSLGTGTLWIPATSASTAVVKQTAMDRGIPAYGVAEAPTGAAMKIKPVRIGLVDLYGGVMPSGWLRWMFEQYEIPYEVVFPQILDAGNLHAAYDVIVVPSSTYSDGSRGRNRIRRQPEAGTIPEEYRSMLGGMTASETIPPLKTFVAEGGTLLAIGSSATIGEAMGLPVTNHLTEWTPAGEREPLSSKKFYVPGSILRAKFDNTEPLAFGMPKEGFVFFDSSPVFSRKDSDTVKAEKVAWFDGTDLLYSGWAMGEHYLDGGELATSAKMGEGSLVLISFEATFRATPHATFKLFFNGLYEGQAEDVVF</sequence>